<dbReference type="EMBL" id="CM023470">
    <property type="protein sequence ID" value="KAH7980256.1"/>
    <property type="molecule type" value="Genomic_DNA"/>
</dbReference>
<dbReference type="Proteomes" id="UP000821865">
    <property type="component" value="Chromosome 1"/>
</dbReference>
<evidence type="ECO:0000313" key="1">
    <source>
        <dbReference type="EMBL" id="KAH7980256.1"/>
    </source>
</evidence>
<keyword evidence="2" id="KW-1185">Reference proteome</keyword>
<reference evidence="1" key="1">
    <citation type="submission" date="2020-05" db="EMBL/GenBank/DDBJ databases">
        <title>Large-scale comparative analyses of tick genomes elucidate their genetic diversity and vector capacities.</title>
        <authorList>
            <person name="Jia N."/>
            <person name="Wang J."/>
            <person name="Shi W."/>
            <person name="Du L."/>
            <person name="Sun Y."/>
            <person name="Zhan W."/>
            <person name="Jiang J."/>
            <person name="Wang Q."/>
            <person name="Zhang B."/>
            <person name="Ji P."/>
            <person name="Sakyi L.B."/>
            <person name="Cui X."/>
            <person name="Yuan T."/>
            <person name="Jiang B."/>
            <person name="Yang W."/>
            <person name="Lam T.T.-Y."/>
            <person name="Chang Q."/>
            <person name="Ding S."/>
            <person name="Wang X."/>
            <person name="Zhu J."/>
            <person name="Ruan X."/>
            <person name="Zhao L."/>
            <person name="Wei J."/>
            <person name="Que T."/>
            <person name="Du C."/>
            <person name="Cheng J."/>
            <person name="Dai P."/>
            <person name="Han X."/>
            <person name="Huang E."/>
            <person name="Gao Y."/>
            <person name="Liu J."/>
            <person name="Shao H."/>
            <person name="Ye R."/>
            <person name="Li L."/>
            <person name="Wei W."/>
            <person name="Wang X."/>
            <person name="Wang C."/>
            <person name="Yang T."/>
            <person name="Huo Q."/>
            <person name="Li W."/>
            <person name="Guo W."/>
            <person name="Chen H."/>
            <person name="Zhou L."/>
            <person name="Ni X."/>
            <person name="Tian J."/>
            <person name="Zhou Y."/>
            <person name="Sheng Y."/>
            <person name="Liu T."/>
            <person name="Pan Y."/>
            <person name="Xia L."/>
            <person name="Li J."/>
            <person name="Zhao F."/>
            <person name="Cao W."/>
        </authorList>
    </citation>
    <scope>NUCLEOTIDE SEQUENCE</scope>
    <source>
        <strain evidence="1">Dsil-2018</strain>
    </source>
</reference>
<protein>
    <submittedName>
        <fullName evidence="1">Uncharacterized protein</fullName>
    </submittedName>
</protein>
<organism evidence="1 2">
    <name type="scientific">Dermacentor silvarum</name>
    <name type="common">Tick</name>
    <dbReference type="NCBI Taxonomy" id="543639"/>
    <lineage>
        <taxon>Eukaryota</taxon>
        <taxon>Metazoa</taxon>
        <taxon>Ecdysozoa</taxon>
        <taxon>Arthropoda</taxon>
        <taxon>Chelicerata</taxon>
        <taxon>Arachnida</taxon>
        <taxon>Acari</taxon>
        <taxon>Parasitiformes</taxon>
        <taxon>Ixodida</taxon>
        <taxon>Ixodoidea</taxon>
        <taxon>Ixodidae</taxon>
        <taxon>Rhipicephalinae</taxon>
        <taxon>Dermacentor</taxon>
    </lineage>
</organism>
<sequence>MGQDTAGSARHAAGAKMKRGSHQRGCKAFAQRRRPQRAGLSVCRQRDLLSKDVDQGDLLGCLVQHKNDFRMKEDQRCRAALEHFQLEENIKLDPKLDAACVSDQRNLCGNVHPGEGAMLECLKEHKNKLTRECHIAIFQRERLEAESVGLDYSLTLACKSALRQFCPEVIQCLKAQFVRHQLTKTCEPVVMGIVRDAALDYQLDPVLARACSSEVCMPFVLLA</sequence>
<evidence type="ECO:0000313" key="2">
    <source>
        <dbReference type="Proteomes" id="UP000821865"/>
    </source>
</evidence>
<accession>A0ACB8E0X7</accession>
<gene>
    <name evidence="1" type="ORF">HPB49_014203</name>
</gene>
<name>A0ACB8E0X7_DERSI</name>
<proteinExistence type="predicted"/>
<comment type="caution">
    <text evidence="1">The sequence shown here is derived from an EMBL/GenBank/DDBJ whole genome shotgun (WGS) entry which is preliminary data.</text>
</comment>